<dbReference type="Gene3D" id="1.10.510.10">
    <property type="entry name" value="Transferase(Phosphotransferase) domain 1"/>
    <property type="match status" value="1"/>
</dbReference>
<dbReference type="InterPro" id="IPR051824">
    <property type="entry name" value="LRR_Rcpt-Like_S/T_Kinase"/>
</dbReference>
<dbReference type="Pfam" id="PF00069">
    <property type="entry name" value="Pkinase"/>
    <property type="match status" value="1"/>
</dbReference>
<protein>
    <recommendedName>
        <fullName evidence="12">Protein kinase domain-containing protein</fullName>
    </recommendedName>
</protein>
<dbReference type="GO" id="GO:0016020">
    <property type="term" value="C:membrane"/>
    <property type="evidence" value="ECO:0007669"/>
    <property type="project" value="UniProtKB-SubCell"/>
</dbReference>
<dbReference type="EMBL" id="BPVZ01000005">
    <property type="protein sequence ID" value="GKU91468.1"/>
    <property type="molecule type" value="Genomic_DNA"/>
</dbReference>
<evidence type="ECO:0000313" key="13">
    <source>
        <dbReference type="EMBL" id="GKU91468.1"/>
    </source>
</evidence>
<feature type="signal peptide" evidence="11">
    <location>
        <begin position="1"/>
        <end position="21"/>
    </location>
</feature>
<dbReference type="SMART" id="SM00220">
    <property type="entry name" value="S_TKc"/>
    <property type="match status" value="1"/>
</dbReference>
<keyword evidence="6 10" id="KW-1133">Transmembrane helix</keyword>
<keyword evidence="5" id="KW-0677">Repeat</keyword>
<gene>
    <name evidence="13" type="ORF">SLEP1_g5337</name>
</gene>
<keyword evidence="3 10" id="KW-0812">Transmembrane</keyword>
<evidence type="ECO:0000259" key="12">
    <source>
        <dbReference type="PROSITE" id="PS50011"/>
    </source>
</evidence>
<dbReference type="PROSITE" id="PS51450">
    <property type="entry name" value="LRR"/>
    <property type="match status" value="1"/>
</dbReference>
<dbReference type="PANTHER" id="PTHR48006:SF84">
    <property type="entry name" value="REPEAT TRANSMEMBRANE PROTEIN KINASE, PUTATIVE, EXPRESSED-RELATED"/>
    <property type="match status" value="1"/>
</dbReference>
<evidence type="ECO:0000256" key="10">
    <source>
        <dbReference type="SAM" id="Phobius"/>
    </source>
</evidence>
<feature type="chain" id="PRO_5043686019" description="Protein kinase domain-containing protein" evidence="11">
    <location>
        <begin position="22"/>
        <end position="767"/>
    </location>
</feature>
<dbReference type="InterPro" id="IPR011009">
    <property type="entry name" value="Kinase-like_dom_sf"/>
</dbReference>
<dbReference type="InterPro" id="IPR000719">
    <property type="entry name" value="Prot_kinase_dom"/>
</dbReference>
<evidence type="ECO:0000256" key="6">
    <source>
        <dbReference type="ARBA" id="ARBA00022989"/>
    </source>
</evidence>
<evidence type="ECO:0000256" key="11">
    <source>
        <dbReference type="SAM" id="SignalP"/>
    </source>
</evidence>
<keyword evidence="9" id="KW-0325">Glycoprotein</keyword>
<evidence type="ECO:0000256" key="8">
    <source>
        <dbReference type="ARBA" id="ARBA00023170"/>
    </source>
</evidence>
<proteinExistence type="predicted"/>
<dbReference type="InterPro" id="IPR032675">
    <property type="entry name" value="LRR_dom_sf"/>
</dbReference>
<dbReference type="SUPFAM" id="SSF56112">
    <property type="entry name" value="Protein kinase-like (PK-like)"/>
    <property type="match status" value="1"/>
</dbReference>
<sequence>MEKHVLLFLTVHFLSLHFSNQMLQPFESQALLSIQQLLNYPSALSSFNYSTLDFCSIEPTPSLTLVCYEDNLTQLHILGKNAVPLLPQNFSIDYLFATLGRFSSLKVMSLVSLGLRGELPGNIARLSSLEILNLSSNYFSGSIPSELSSLRNLQTLILDHNSFTGQVSSWLSSLHSLSVFSVKNNSLDGSLPDSIATLQNLRILIVSGNQLSGEVPDLQNLTNLQVLDLEDNHFGPHFPSLQNKVLTLVLKNNSFQSGIPPELGFFYQLQKLDISLNGFVGPFLPSLLALPAINYLDISGNKLTGRLFLNMSCNPELAFVNLSTNFLTGNLPTCLQSTSSKRVILYASNCLSDEEREQGQEQHPSELCHNEALAVKILPDLQKNKRHDAKAVLASSIIGGIGVTTIIVYLVSWILQRKNCRNTLRKSPSTRLIINKVSAVNTAKLLSDARYISETMKMGANLPPYRTFALEELKNTTNNFDPSSLMDDYQTYRGELKDGTLVAMRSLKMKKRSRITYTHHIELVSKLRHTHLASALGHCFECCLDDSSTIGLAYLIFEYVSNCTLRDCISGVLEQRLSWTQRIAAAIGVTKGIQFLHTGIVPGVFSNNLKITDVLVDQNLRVKIRSYNLPLITENWGTVGARVCYQESKANTQPRENHKDKNDVYDMGVILLEMIVGRTIMSENDVEVTKDILQVSLTMDDTARRSIADPKIVKECSAESLKIAMELCLRCLSNEPADRPSVEDVLWNMQFAAQLQDSPRGDSQNSL</sequence>
<dbReference type="GO" id="GO:0005524">
    <property type="term" value="F:ATP binding"/>
    <property type="evidence" value="ECO:0007669"/>
    <property type="project" value="InterPro"/>
</dbReference>
<dbReference type="InterPro" id="IPR055414">
    <property type="entry name" value="LRR_R13L4/SHOC2-like"/>
</dbReference>
<dbReference type="Proteomes" id="UP001054252">
    <property type="component" value="Unassembled WGS sequence"/>
</dbReference>
<name>A0AAV5I0G9_9ROSI</name>
<keyword evidence="2" id="KW-0433">Leucine-rich repeat</keyword>
<evidence type="ECO:0000256" key="5">
    <source>
        <dbReference type="ARBA" id="ARBA00022737"/>
    </source>
</evidence>
<comment type="subcellular location">
    <subcellularLocation>
        <location evidence="1">Membrane</location>
        <topology evidence="1">Single-pass type I membrane protein</topology>
    </subcellularLocation>
</comment>
<reference evidence="13 14" key="1">
    <citation type="journal article" date="2021" name="Commun. Biol.">
        <title>The genome of Shorea leprosula (Dipterocarpaceae) highlights the ecological relevance of drought in aseasonal tropical rainforests.</title>
        <authorList>
            <person name="Ng K.K.S."/>
            <person name="Kobayashi M.J."/>
            <person name="Fawcett J.A."/>
            <person name="Hatakeyama M."/>
            <person name="Paape T."/>
            <person name="Ng C.H."/>
            <person name="Ang C.C."/>
            <person name="Tnah L.H."/>
            <person name="Lee C.T."/>
            <person name="Nishiyama T."/>
            <person name="Sese J."/>
            <person name="O'Brien M.J."/>
            <person name="Copetti D."/>
            <person name="Mohd Noor M.I."/>
            <person name="Ong R.C."/>
            <person name="Putra M."/>
            <person name="Sireger I.Z."/>
            <person name="Indrioko S."/>
            <person name="Kosugi Y."/>
            <person name="Izuno A."/>
            <person name="Isagi Y."/>
            <person name="Lee S.L."/>
            <person name="Shimizu K.K."/>
        </authorList>
    </citation>
    <scope>NUCLEOTIDE SEQUENCE [LARGE SCALE GENOMIC DNA]</scope>
    <source>
        <strain evidence="13">214</strain>
    </source>
</reference>
<dbReference type="GO" id="GO:0004672">
    <property type="term" value="F:protein kinase activity"/>
    <property type="evidence" value="ECO:0007669"/>
    <property type="project" value="InterPro"/>
</dbReference>
<keyword evidence="14" id="KW-1185">Reference proteome</keyword>
<evidence type="ECO:0000313" key="14">
    <source>
        <dbReference type="Proteomes" id="UP001054252"/>
    </source>
</evidence>
<dbReference type="Gene3D" id="3.30.200.20">
    <property type="entry name" value="Phosphorylase Kinase, domain 1"/>
    <property type="match status" value="1"/>
</dbReference>
<keyword evidence="4 11" id="KW-0732">Signal</keyword>
<dbReference type="FunFam" id="3.80.10.10:FF:000413">
    <property type="entry name" value="Inactive leucine-rich repeat receptor-like protein kinase"/>
    <property type="match status" value="1"/>
</dbReference>
<dbReference type="PROSITE" id="PS50011">
    <property type="entry name" value="PROTEIN_KINASE_DOM"/>
    <property type="match status" value="1"/>
</dbReference>
<dbReference type="PANTHER" id="PTHR48006">
    <property type="entry name" value="LEUCINE-RICH REPEAT-CONTAINING PROTEIN DDB_G0281931-RELATED"/>
    <property type="match status" value="1"/>
</dbReference>
<dbReference type="Pfam" id="PF23598">
    <property type="entry name" value="LRR_14"/>
    <property type="match status" value="1"/>
</dbReference>
<evidence type="ECO:0000256" key="7">
    <source>
        <dbReference type="ARBA" id="ARBA00023136"/>
    </source>
</evidence>
<evidence type="ECO:0000256" key="4">
    <source>
        <dbReference type="ARBA" id="ARBA00022729"/>
    </source>
</evidence>
<evidence type="ECO:0000256" key="2">
    <source>
        <dbReference type="ARBA" id="ARBA00022614"/>
    </source>
</evidence>
<evidence type="ECO:0000256" key="9">
    <source>
        <dbReference type="ARBA" id="ARBA00023180"/>
    </source>
</evidence>
<evidence type="ECO:0000256" key="3">
    <source>
        <dbReference type="ARBA" id="ARBA00022692"/>
    </source>
</evidence>
<accession>A0AAV5I0G9</accession>
<dbReference type="FunFam" id="1.10.510.10:FF:000431">
    <property type="entry name" value="Putative inactive leucine-rich repeat receptor-like protein kinase"/>
    <property type="match status" value="1"/>
</dbReference>
<feature type="transmembrane region" description="Helical" evidence="10">
    <location>
        <begin position="391"/>
        <end position="415"/>
    </location>
</feature>
<keyword evidence="8" id="KW-0675">Receptor</keyword>
<dbReference type="AlphaFoldDB" id="A0AAV5I0G9"/>
<dbReference type="SUPFAM" id="SSF52058">
    <property type="entry name" value="L domain-like"/>
    <property type="match status" value="1"/>
</dbReference>
<keyword evidence="7 10" id="KW-0472">Membrane</keyword>
<organism evidence="13 14">
    <name type="scientific">Rubroshorea leprosula</name>
    <dbReference type="NCBI Taxonomy" id="152421"/>
    <lineage>
        <taxon>Eukaryota</taxon>
        <taxon>Viridiplantae</taxon>
        <taxon>Streptophyta</taxon>
        <taxon>Embryophyta</taxon>
        <taxon>Tracheophyta</taxon>
        <taxon>Spermatophyta</taxon>
        <taxon>Magnoliopsida</taxon>
        <taxon>eudicotyledons</taxon>
        <taxon>Gunneridae</taxon>
        <taxon>Pentapetalae</taxon>
        <taxon>rosids</taxon>
        <taxon>malvids</taxon>
        <taxon>Malvales</taxon>
        <taxon>Dipterocarpaceae</taxon>
        <taxon>Rubroshorea</taxon>
    </lineage>
</organism>
<evidence type="ECO:0000256" key="1">
    <source>
        <dbReference type="ARBA" id="ARBA00004479"/>
    </source>
</evidence>
<dbReference type="Gene3D" id="3.80.10.10">
    <property type="entry name" value="Ribonuclease Inhibitor"/>
    <property type="match status" value="2"/>
</dbReference>
<comment type="caution">
    <text evidence="13">The sequence shown here is derived from an EMBL/GenBank/DDBJ whole genome shotgun (WGS) entry which is preliminary data.</text>
</comment>
<dbReference type="InterPro" id="IPR001611">
    <property type="entry name" value="Leu-rich_rpt"/>
</dbReference>
<feature type="domain" description="Protein kinase" evidence="12">
    <location>
        <begin position="474"/>
        <end position="752"/>
    </location>
</feature>